<evidence type="ECO:0000256" key="7">
    <source>
        <dbReference type="ARBA" id="ARBA00023239"/>
    </source>
</evidence>
<dbReference type="SUPFAM" id="SSF53686">
    <property type="entry name" value="Tryptophan synthase beta subunit-like PLP-dependent enzymes"/>
    <property type="match status" value="1"/>
</dbReference>
<dbReference type="UniPathway" id="UPA00136">
    <property type="reaction ID" value="UER00201"/>
</dbReference>
<evidence type="ECO:0000313" key="14">
    <source>
        <dbReference type="Proteomes" id="UP000320390"/>
    </source>
</evidence>
<evidence type="ECO:0000256" key="10">
    <source>
        <dbReference type="NCBIfam" id="TIGR01137"/>
    </source>
</evidence>
<protein>
    <recommendedName>
        <fullName evidence="8 10">Cystathionine beta-synthase</fullName>
        <ecNumber evidence="4 10">4.2.1.22</ecNumber>
    </recommendedName>
</protein>
<comment type="cofactor">
    <cofactor evidence="1">
        <name>pyridoxal 5'-phosphate</name>
        <dbReference type="ChEBI" id="CHEBI:597326"/>
    </cofactor>
</comment>
<keyword evidence="7 13" id="KW-0456">Lyase</keyword>
<dbReference type="OrthoDB" id="9808024at2"/>
<dbReference type="InterPro" id="IPR005857">
    <property type="entry name" value="Cysta_beta_synth"/>
</dbReference>
<dbReference type="PROSITE" id="PS51371">
    <property type="entry name" value="CBS"/>
    <property type="match status" value="1"/>
</dbReference>
<dbReference type="CDD" id="cd01561">
    <property type="entry name" value="CBS_like"/>
    <property type="match status" value="1"/>
</dbReference>
<dbReference type="GO" id="GO:0004122">
    <property type="term" value="F:cystathionine beta-synthase activity"/>
    <property type="evidence" value="ECO:0007669"/>
    <property type="project" value="UniProtKB-UniRule"/>
</dbReference>
<evidence type="ECO:0000256" key="11">
    <source>
        <dbReference type="PROSITE-ProRule" id="PRU00703"/>
    </source>
</evidence>
<evidence type="ECO:0000256" key="2">
    <source>
        <dbReference type="ARBA" id="ARBA00005003"/>
    </source>
</evidence>
<dbReference type="PROSITE" id="PS00901">
    <property type="entry name" value="CYS_SYNTHASE"/>
    <property type="match status" value="1"/>
</dbReference>
<dbReference type="EMBL" id="CP036434">
    <property type="protein sequence ID" value="QDV10080.1"/>
    <property type="molecule type" value="Genomic_DNA"/>
</dbReference>
<dbReference type="InterPro" id="IPR000644">
    <property type="entry name" value="CBS_dom"/>
</dbReference>
<keyword evidence="5" id="KW-0663">Pyridoxal phosphate</keyword>
<dbReference type="SMART" id="SM00116">
    <property type="entry name" value="CBS"/>
    <property type="match status" value="2"/>
</dbReference>
<sequence length="462" mass="50042">MGPLDTILDAIGNTPLVELKKVGKETGCRFLVKCEFMNAGGSVKDRIGRRMVLEAEKSGRIKPGDTLIEPTSGNTGIGMALAAAVKGYRMIITMPEKMSREKQVVLEALGAEIIRTPNEASFDSPESHIGVAKQLQKIMPNSHILDQYSNPDNPLAHYEGTAVEIMEQTNGGQFDYFVAGAGTGGTIAGCARRFKEDAPHVRIVGVDPVGSILAGPEPIGGYKVEGIGYDFIPDVLDRSLIDEWVKSEDHESFLMARRLIRQEGLLCGGSCGTAMWAAVEVAKRVGPGKTFVVILPDSVRNYMTKFMDDGWMKQNGFTESSWEHATCGDMVRKLPQRDLVVASSEETLSDAVHKMKQRGISQLPVIDDGRLVGIVTESDLLSRLVDRNTSLDARIAEVMFRNVQTVHKDENATALMTHFSKGNVGVVVDDHHQLMGILTKMDVFDHLSSTVGSAGASAGAAV</sequence>
<dbReference type="FunFam" id="3.40.50.1100:FF:000118">
    <property type="entry name" value="Related to CYS4-cystathionine beta-synthase"/>
    <property type="match status" value="1"/>
</dbReference>
<dbReference type="GO" id="GO:0016765">
    <property type="term" value="F:transferase activity, transferring alkyl or aryl (other than methyl) groups"/>
    <property type="evidence" value="ECO:0007669"/>
    <property type="project" value="UniProtKB-ARBA"/>
</dbReference>
<proteinExistence type="inferred from homology"/>
<dbReference type="Gene3D" id="3.10.580.10">
    <property type="entry name" value="CBS-domain"/>
    <property type="match status" value="1"/>
</dbReference>
<organism evidence="13 14">
    <name type="scientific">Saltatorellus ferox</name>
    <dbReference type="NCBI Taxonomy" id="2528018"/>
    <lineage>
        <taxon>Bacteria</taxon>
        <taxon>Pseudomonadati</taxon>
        <taxon>Planctomycetota</taxon>
        <taxon>Planctomycetia</taxon>
        <taxon>Planctomycetia incertae sedis</taxon>
        <taxon>Saltatorellus</taxon>
    </lineage>
</organism>
<dbReference type="FunFam" id="3.40.50.1100:FF:000003">
    <property type="entry name" value="Cystathionine beta-synthase"/>
    <property type="match status" value="1"/>
</dbReference>
<evidence type="ECO:0000256" key="3">
    <source>
        <dbReference type="ARBA" id="ARBA00007103"/>
    </source>
</evidence>
<dbReference type="Pfam" id="PF00571">
    <property type="entry name" value="CBS"/>
    <property type="match status" value="2"/>
</dbReference>
<dbReference type="InterPro" id="IPR001926">
    <property type="entry name" value="TrpB-like_PALP"/>
</dbReference>
<comment type="similarity">
    <text evidence="3">Belongs to the cysteine synthase/cystathionine beta-synthase family.</text>
</comment>
<evidence type="ECO:0000256" key="1">
    <source>
        <dbReference type="ARBA" id="ARBA00001933"/>
    </source>
</evidence>
<gene>
    <name evidence="13" type="primary">cbs</name>
    <name evidence="13" type="ORF">Poly30_56420</name>
</gene>
<name>A0A518F179_9BACT</name>
<comment type="catalytic activity">
    <reaction evidence="9">
        <text>L-homocysteine + L-serine = L,L-cystathionine + H2O</text>
        <dbReference type="Rhea" id="RHEA:10112"/>
        <dbReference type="ChEBI" id="CHEBI:15377"/>
        <dbReference type="ChEBI" id="CHEBI:33384"/>
        <dbReference type="ChEBI" id="CHEBI:58161"/>
        <dbReference type="ChEBI" id="CHEBI:58199"/>
        <dbReference type="EC" id="4.2.1.22"/>
    </reaction>
</comment>
<evidence type="ECO:0000256" key="4">
    <source>
        <dbReference type="ARBA" id="ARBA00012041"/>
    </source>
</evidence>
<keyword evidence="14" id="KW-1185">Reference proteome</keyword>
<dbReference type="AlphaFoldDB" id="A0A518F179"/>
<dbReference type="GO" id="GO:0019343">
    <property type="term" value="P:cysteine biosynthetic process via cystathionine"/>
    <property type="evidence" value="ECO:0007669"/>
    <property type="project" value="InterPro"/>
</dbReference>
<dbReference type="Pfam" id="PF00291">
    <property type="entry name" value="PALP"/>
    <property type="match status" value="1"/>
</dbReference>
<keyword evidence="6 11" id="KW-0129">CBS domain</keyword>
<dbReference type="SUPFAM" id="SSF54631">
    <property type="entry name" value="CBS-domain pair"/>
    <property type="match status" value="1"/>
</dbReference>
<evidence type="ECO:0000256" key="9">
    <source>
        <dbReference type="ARBA" id="ARBA00047490"/>
    </source>
</evidence>
<dbReference type="InterPro" id="IPR036052">
    <property type="entry name" value="TrpB-like_PALP_sf"/>
</dbReference>
<dbReference type="Gene3D" id="3.40.50.1100">
    <property type="match status" value="2"/>
</dbReference>
<dbReference type="InterPro" id="IPR001216">
    <property type="entry name" value="P-phosphate_BS"/>
</dbReference>
<feature type="domain" description="CBS" evidence="12">
    <location>
        <begin position="330"/>
        <end position="390"/>
    </location>
</feature>
<dbReference type="InterPro" id="IPR050214">
    <property type="entry name" value="Cys_Synth/Cystath_Beta-Synth"/>
</dbReference>
<dbReference type="RefSeq" id="WP_145205637.1">
    <property type="nucleotide sequence ID" value="NZ_CP036434.1"/>
</dbReference>
<evidence type="ECO:0000256" key="8">
    <source>
        <dbReference type="ARBA" id="ARBA00026192"/>
    </source>
</evidence>
<dbReference type="GO" id="GO:0006535">
    <property type="term" value="P:cysteine biosynthetic process from serine"/>
    <property type="evidence" value="ECO:0007669"/>
    <property type="project" value="InterPro"/>
</dbReference>
<dbReference type="Proteomes" id="UP000320390">
    <property type="component" value="Chromosome"/>
</dbReference>
<accession>A0A518F179</accession>
<evidence type="ECO:0000313" key="13">
    <source>
        <dbReference type="EMBL" id="QDV10080.1"/>
    </source>
</evidence>
<dbReference type="EC" id="4.2.1.22" evidence="4 10"/>
<evidence type="ECO:0000256" key="5">
    <source>
        <dbReference type="ARBA" id="ARBA00022898"/>
    </source>
</evidence>
<comment type="pathway">
    <text evidence="2">Amino-acid biosynthesis; L-cysteine biosynthesis; L-cysteine from L-homocysteine and L-serine: step 1/2.</text>
</comment>
<dbReference type="PANTHER" id="PTHR10314">
    <property type="entry name" value="CYSTATHIONINE BETA-SYNTHASE"/>
    <property type="match status" value="1"/>
</dbReference>
<evidence type="ECO:0000256" key="6">
    <source>
        <dbReference type="ARBA" id="ARBA00023122"/>
    </source>
</evidence>
<dbReference type="InterPro" id="IPR046342">
    <property type="entry name" value="CBS_dom_sf"/>
</dbReference>
<dbReference type="NCBIfam" id="TIGR01137">
    <property type="entry name" value="cysta_beta"/>
    <property type="match status" value="1"/>
</dbReference>
<evidence type="ECO:0000259" key="12">
    <source>
        <dbReference type="PROSITE" id="PS51371"/>
    </source>
</evidence>
<reference evidence="13 14" key="1">
    <citation type="submission" date="2019-02" db="EMBL/GenBank/DDBJ databases">
        <title>Deep-cultivation of Planctomycetes and their phenomic and genomic characterization uncovers novel biology.</title>
        <authorList>
            <person name="Wiegand S."/>
            <person name="Jogler M."/>
            <person name="Boedeker C."/>
            <person name="Pinto D."/>
            <person name="Vollmers J."/>
            <person name="Rivas-Marin E."/>
            <person name="Kohn T."/>
            <person name="Peeters S.H."/>
            <person name="Heuer A."/>
            <person name="Rast P."/>
            <person name="Oberbeckmann S."/>
            <person name="Bunk B."/>
            <person name="Jeske O."/>
            <person name="Meyerdierks A."/>
            <person name="Storesund J.E."/>
            <person name="Kallscheuer N."/>
            <person name="Luecker S."/>
            <person name="Lage O.M."/>
            <person name="Pohl T."/>
            <person name="Merkel B.J."/>
            <person name="Hornburger P."/>
            <person name="Mueller R.-W."/>
            <person name="Bruemmer F."/>
            <person name="Labrenz M."/>
            <person name="Spormann A.M."/>
            <person name="Op den Camp H."/>
            <person name="Overmann J."/>
            <person name="Amann R."/>
            <person name="Jetten M.S.M."/>
            <person name="Mascher T."/>
            <person name="Medema M.H."/>
            <person name="Devos D.P."/>
            <person name="Kaster A.-K."/>
            <person name="Ovreas L."/>
            <person name="Rohde M."/>
            <person name="Galperin M.Y."/>
            <person name="Jogler C."/>
        </authorList>
    </citation>
    <scope>NUCLEOTIDE SEQUENCE [LARGE SCALE GENOMIC DNA]</scope>
    <source>
        <strain evidence="13 14">Poly30</strain>
    </source>
</reference>
<dbReference type="GO" id="GO:0005737">
    <property type="term" value="C:cytoplasm"/>
    <property type="evidence" value="ECO:0007669"/>
    <property type="project" value="InterPro"/>
</dbReference>